<dbReference type="AlphaFoldDB" id="A0A0R1UZQ4"/>
<dbReference type="SUPFAM" id="SSF56601">
    <property type="entry name" value="beta-lactamase/transpeptidase-like"/>
    <property type="match status" value="1"/>
</dbReference>
<dbReference type="PATRIC" id="fig|1423801.4.peg.655"/>
<keyword evidence="5" id="KW-1185">Reference proteome</keyword>
<comment type="caution">
    <text evidence="4">The sequence shown here is derived from an EMBL/GenBank/DDBJ whole genome shotgun (WGS) entry which is preliminary data.</text>
</comment>
<organism evidence="4 5">
    <name type="scientific">Liquorilactobacillus satsumensis DSM 16230 = JCM 12392</name>
    <dbReference type="NCBI Taxonomy" id="1423801"/>
    <lineage>
        <taxon>Bacteria</taxon>
        <taxon>Bacillati</taxon>
        <taxon>Bacillota</taxon>
        <taxon>Bacilli</taxon>
        <taxon>Lactobacillales</taxon>
        <taxon>Lactobacillaceae</taxon>
        <taxon>Liquorilactobacillus</taxon>
    </lineage>
</organism>
<dbReference type="RefSeq" id="WP_056960765.1">
    <property type="nucleotide sequence ID" value="NZ_AZFQ01000036.1"/>
</dbReference>
<keyword evidence="2" id="KW-0472">Membrane</keyword>
<keyword evidence="4" id="KW-0645">Protease</keyword>
<evidence type="ECO:0000256" key="2">
    <source>
        <dbReference type="ARBA" id="ARBA00023136"/>
    </source>
</evidence>
<keyword evidence="4" id="KW-0378">Hydrolase</keyword>
<feature type="domain" description="Beta-lactamase-related" evidence="3">
    <location>
        <begin position="65"/>
        <end position="356"/>
    </location>
</feature>
<evidence type="ECO:0000259" key="3">
    <source>
        <dbReference type="Pfam" id="PF00144"/>
    </source>
</evidence>
<accession>A0A0R1UZQ4</accession>
<dbReference type="Proteomes" id="UP000051166">
    <property type="component" value="Unassembled WGS sequence"/>
</dbReference>
<proteinExistence type="predicted"/>
<dbReference type="EMBL" id="AZFQ01000036">
    <property type="protein sequence ID" value="KRL98833.1"/>
    <property type="molecule type" value="Genomic_DNA"/>
</dbReference>
<dbReference type="InterPro" id="IPR012338">
    <property type="entry name" value="Beta-lactam/transpept-like"/>
</dbReference>
<dbReference type="GeneID" id="98308071"/>
<keyword evidence="4" id="KW-0121">Carboxypeptidase</keyword>
<dbReference type="InterPro" id="IPR050491">
    <property type="entry name" value="AmpC-like"/>
</dbReference>
<sequence length="367" mass="41401">MSQGELHKTHFFFKCLLVITLFLLIQLGNGKLSRASNESNLIAADNQHITLTSAKVRKIDNAVSRAKVWGTLLITASGSKKITYRTYGYADYQHKVRNTVTELYPLSSLQKAYTAFMIERLVSAGKIRLDENISAFYPQIKYAHQITIRELLNHTSGIQMAEPEPREVLHGDQAALNWTITHLTSTGIHKWNYSNANYTLLAGVITQITKRPFSTDLNSEIIQPLNLRETYIWDQLPTRSLVPDSYTATKTPLAPFMGTRPLLSSELGCGNLYSSITNYYTFINALQSQKLLNHAQFVQLMGTHAGYSGGIYYSSFFHHAEGADMNYHTFYYGTSQNKLTIIFFTNRCASMTTGNELIKTIHDIVLS</sequence>
<dbReference type="STRING" id="1423801.FD50_GL000646"/>
<name>A0A0R1UZQ4_9LACO</name>
<dbReference type="OrthoDB" id="2157616at2"/>
<dbReference type="GO" id="GO:0016020">
    <property type="term" value="C:membrane"/>
    <property type="evidence" value="ECO:0007669"/>
    <property type="project" value="UniProtKB-SubCell"/>
</dbReference>
<protein>
    <submittedName>
        <fullName evidence="4">Serine-type D-Ala-D-Ala carboxypeptidase</fullName>
    </submittedName>
</protein>
<evidence type="ECO:0000313" key="5">
    <source>
        <dbReference type="Proteomes" id="UP000051166"/>
    </source>
</evidence>
<dbReference type="GO" id="GO:0004180">
    <property type="term" value="F:carboxypeptidase activity"/>
    <property type="evidence" value="ECO:0007669"/>
    <property type="project" value="UniProtKB-KW"/>
</dbReference>
<comment type="subcellular location">
    <subcellularLocation>
        <location evidence="1">Membrane</location>
    </subcellularLocation>
</comment>
<evidence type="ECO:0000256" key="1">
    <source>
        <dbReference type="ARBA" id="ARBA00004370"/>
    </source>
</evidence>
<gene>
    <name evidence="4" type="ORF">FD50_GL000646</name>
</gene>
<evidence type="ECO:0000313" key="4">
    <source>
        <dbReference type="EMBL" id="KRL98833.1"/>
    </source>
</evidence>
<dbReference type="Gene3D" id="3.40.710.10">
    <property type="entry name" value="DD-peptidase/beta-lactamase superfamily"/>
    <property type="match status" value="1"/>
</dbReference>
<dbReference type="PANTHER" id="PTHR46825:SF11">
    <property type="entry name" value="PENICILLIN-BINDING PROTEIN 4"/>
    <property type="match status" value="1"/>
</dbReference>
<reference evidence="4 5" key="1">
    <citation type="journal article" date="2015" name="Genome Announc.">
        <title>Expanding the biotechnology potential of lactobacilli through comparative genomics of 213 strains and associated genera.</title>
        <authorList>
            <person name="Sun Z."/>
            <person name="Harris H.M."/>
            <person name="McCann A."/>
            <person name="Guo C."/>
            <person name="Argimon S."/>
            <person name="Zhang W."/>
            <person name="Yang X."/>
            <person name="Jeffery I.B."/>
            <person name="Cooney J.C."/>
            <person name="Kagawa T.F."/>
            <person name="Liu W."/>
            <person name="Song Y."/>
            <person name="Salvetti E."/>
            <person name="Wrobel A."/>
            <person name="Rasinkangas P."/>
            <person name="Parkhill J."/>
            <person name="Rea M.C."/>
            <person name="O'Sullivan O."/>
            <person name="Ritari J."/>
            <person name="Douillard F.P."/>
            <person name="Paul Ross R."/>
            <person name="Yang R."/>
            <person name="Briner A.E."/>
            <person name="Felis G.E."/>
            <person name="de Vos W.M."/>
            <person name="Barrangou R."/>
            <person name="Klaenhammer T.R."/>
            <person name="Caufield P.W."/>
            <person name="Cui Y."/>
            <person name="Zhang H."/>
            <person name="O'Toole P.W."/>
        </authorList>
    </citation>
    <scope>NUCLEOTIDE SEQUENCE [LARGE SCALE GENOMIC DNA]</scope>
    <source>
        <strain evidence="4 5">DSM 16230</strain>
    </source>
</reference>
<dbReference type="Pfam" id="PF00144">
    <property type="entry name" value="Beta-lactamase"/>
    <property type="match status" value="1"/>
</dbReference>
<dbReference type="PANTHER" id="PTHR46825">
    <property type="entry name" value="D-ALANYL-D-ALANINE-CARBOXYPEPTIDASE/ENDOPEPTIDASE AMPH"/>
    <property type="match status" value="1"/>
</dbReference>
<dbReference type="InterPro" id="IPR001466">
    <property type="entry name" value="Beta-lactam-related"/>
</dbReference>